<evidence type="ECO:0000259" key="2">
    <source>
        <dbReference type="Pfam" id="PF03070"/>
    </source>
</evidence>
<organism evidence="3 4">
    <name type="scientific">Streptomyces chrestomyceticus</name>
    <dbReference type="NCBI Taxonomy" id="68185"/>
    <lineage>
        <taxon>Bacteria</taxon>
        <taxon>Bacillati</taxon>
        <taxon>Actinomycetota</taxon>
        <taxon>Actinomycetes</taxon>
        <taxon>Kitasatosporales</taxon>
        <taxon>Streptomycetaceae</taxon>
        <taxon>Streptomyces</taxon>
    </lineage>
</organism>
<proteinExistence type="predicted"/>
<dbReference type="InterPro" id="IPR016084">
    <property type="entry name" value="Haem_Oase-like_multi-hlx"/>
</dbReference>
<keyword evidence="4" id="KW-1185">Reference proteome</keyword>
<reference evidence="3 4" key="1">
    <citation type="submission" date="2023-08" db="EMBL/GenBank/DDBJ databases">
        <authorList>
            <person name="Sharma P."/>
            <person name="Verma V."/>
            <person name="Mohan M.K."/>
            <person name="Dubey A.K."/>
        </authorList>
    </citation>
    <scope>NUCLEOTIDE SEQUENCE [LARGE SCALE GENOMIC DNA]</scope>
    <source>
        <strain evidence="3 4">ADP4</strain>
    </source>
</reference>
<dbReference type="InterPro" id="IPR004305">
    <property type="entry name" value="Thiaminase-2/PQQC"/>
</dbReference>
<dbReference type="RefSeq" id="WP_331787369.1">
    <property type="nucleotide sequence ID" value="NZ_JAVFKM010000008.1"/>
</dbReference>
<evidence type="ECO:0000256" key="1">
    <source>
        <dbReference type="ARBA" id="ARBA00004948"/>
    </source>
</evidence>
<name>A0ABU7WUH8_9ACTN</name>
<comment type="caution">
    <text evidence="3">The sequence shown here is derived from an EMBL/GenBank/DDBJ whole genome shotgun (WGS) entry which is preliminary data.</text>
</comment>
<accession>A0ABU7WUH8</accession>
<dbReference type="EMBL" id="JAVFKM010000008">
    <property type="protein sequence ID" value="MEF3115112.1"/>
    <property type="molecule type" value="Genomic_DNA"/>
</dbReference>
<protein>
    <submittedName>
        <fullName evidence="3">TenA family transcriptional regulator</fullName>
    </submittedName>
</protein>
<evidence type="ECO:0000313" key="4">
    <source>
        <dbReference type="Proteomes" id="UP001348265"/>
    </source>
</evidence>
<dbReference type="Gene3D" id="1.20.910.10">
    <property type="entry name" value="Heme oxygenase-like"/>
    <property type="match status" value="1"/>
</dbReference>
<gene>
    <name evidence="3" type="ORF">RB636_18240</name>
</gene>
<dbReference type="Proteomes" id="UP001348265">
    <property type="component" value="Unassembled WGS sequence"/>
</dbReference>
<feature type="domain" description="Thiaminase-2/PQQC" evidence="2">
    <location>
        <begin position="21"/>
        <end position="226"/>
    </location>
</feature>
<dbReference type="Pfam" id="PF03070">
    <property type="entry name" value="TENA_THI-4"/>
    <property type="match status" value="1"/>
</dbReference>
<comment type="pathway">
    <text evidence="1">Cofactor biosynthesis; thiamine diphosphate biosynthesis.</text>
</comment>
<dbReference type="SUPFAM" id="SSF48613">
    <property type="entry name" value="Heme oxygenase-like"/>
    <property type="match status" value="1"/>
</dbReference>
<evidence type="ECO:0000313" key="3">
    <source>
        <dbReference type="EMBL" id="MEF3115112.1"/>
    </source>
</evidence>
<sequence>MERDTAGRHPQVRTELARLVRDTARRLTDHPFYRGLADGTLPEAALAHFLQQDHWHVLPAYAAAHARCAAVAAGHPHALLLSRMGTGTAEDAERRQERVRRWGEDLELPLADGAPALLPTTLGYTAFLGAAPARSLPAGAGAVLPAAWLFLLVTDELLTRCVPGSRYATVIEEWHPGDTYRGLVDVFLGAVEEIAAECSPAGRRELVTSARHAAYFEWAHVNAAWRQETWPF</sequence>